<gene>
    <name evidence="1" type="ORF">POTOM_046758</name>
</gene>
<keyword evidence="2" id="KW-1185">Reference proteome</keyword>
<dbReference type="AlphaFoldDB" id="A0A8X8C5L7"/>
<accession>A0A8X8C5L7</accession>
<dbReference type="Proteomes" id="UP000886885">
    <property type="component" value="Chromosome 14A"/>
</dbReference>
<comment type="caution">
    <text evidence="1">The sequence shown here is derived from an EMBL/GenBank/DDBJ whole genome shotgun (WGS) entry which is preliminary data.</text>
</comment>
<proteinExistence type="predicted"/>
<sequence length="139" mass="15692">MQVQSIFTGNGLGLQYPHPIQQQIHMEQGLSLENTPFTIELTFQFDADDMKIPPKSLSRVNPEGIGDNDIEVDHLEAQNARKHFNSKDFPQKETLVTESDHDDTEALRATKHGTAFDLPRMESSVNFASERNLHYGIGK</sequence>
<dbReference type="EMBL" id="JAAWWB010000027">
    <property type="protein sequence ID" value="KAG6749691.1"/>
    <property type="molecule type" value="Genomic_DNA"/>
</dbReference>
<organism evidence="1 2">
    <name type="scientific">Populus tomentosa</name>
    <name type="common">Chinese white poplar</name>
    <dbReference type="NCBI Taxonomy" id="118781"/>
    <lineage>
        <taxon>Eukaryota</taxon>
        <taxon>Viridiplantae</taxon>
        <taxon>Streptophyta</taxon>
        <taxon>Embryophyta</taxon>
        <taxon>Tracheophyta</taxon>
        <taxon>Spermatophyta</taxon>
        <taxon>Magnoliopsida</taxon>
        <taxon>eudicotyledons</taxon>
        <taxon>Gunneridae</taxon>
        <taxon>Pentapetalae</taxon>
        <taxon>rosids</taxon>
        <taxon>fabids</taxon>
        <taxon>Malpighiales</taxon>
        <taxon>Salicaceae</taxon>
        <taxon>Saliceae</taxon>
        <taxon>Populus</taxon>
    </lineage>
</organism>
<name>A0A8X8C5L7_POPTO</name>
<reference evidence="1" key="1">
    <citation type="journal article" date="2020" name="bioRxiv">
        <title>Hybrid origin of Populus tomentosa Carr. identified through genome sequencing and phylogenomic analysis.</title>
        <authorList>
            <person name="An X."/>
            <person name="Gao K."/>
            <person name="Chen Z."/>
            <person name="Li J."/>
            <person name="Yang X."/>
            <person name="Yang X."/>
            <person name="Zhou J."/>
            <person name="Guo T."/>
            <person name="Zhao T."/>
            <person name="Huang S."/>
            <person name="Miao D."/>
            <person name="Khan W.U."/>
            <person name="Rao P."/>
            <person name="Ye M."/>
            <person name="Lei B."/>
            <person name="Liao W."/>
            <person name="Wang J."/>
            <person name="Ji L."/>
            <person name="Li Y."/>
            <person name="Guo B."/>
            <person name="Mustafa N.S."/>
            <person name="Li S."/>
            <person name="Yun Q."/>
            <person name="Keller S.R."/>
            <person name="Mao J."/>
            <person name="Zhang R."/>
            <person name="Strauss S.H."/>
        </authorList>
    </citation>
    <scope>NUCLEOTIDE SEQUENCE</scope>
    <source>
        <strain evidence="1">GM15</strain>
        <tissue evidence="1">Leaf</tissue>
    </source>
</reference>
<protein>
    <submittedName>
        <fullName evidence="1">Uncharacterized protein</fullName>
    </submittedName>
</protein>
<evidence type="ECO:0000313" key="2">
    <source>
        <dbReference type="Proteomes" id="UP000886885"/>
    </source>
</evidence>
<evidence type="ECO:0000313" key="1">
    <source>
        <dbReference type="EMBL" id="KAG6749691.1"/>
    </source>
</evidence>